<protein>
    <recommendedName>
        <fullName evidence="4">EpsG family protein</fullName>
    </recommendedName>
</protein>
<dbReference type="RefSeq" id="WP_104853349.1">
    <property type="nucleotide sequence ID" value="NZ_JBMOVK010000020.1"/>
</dbReference>
<name>A0AB37VQJ9_ENTFC</name>
<feature type="transmembrane region" description="Helical" evidence="1">
    <location>
        <begin position="296"/>
        <end position="312"/>
    </location>
</feature>
<keyword evidence="1" id="KW-0812">Transmembrane</keyword>
<keyword evidence="1" id="KW-0472">Membrane</keyword>
<evidence type="ECO:0000256" key="1">
    <source>
        <dbReference type="SAM" id="Phobius"/>
    </source>
</evidence>
<dbReference type="EMBL" id="PJVH01000047">
    <property type="protein sequence ID" value="RXU85321.1"/>
    <property type="molecule type" value="Genomic_DNA"/>
</dbReference>
<dbReference type="Proteomes" id="UP000289562">
    <property type="component" value="Unassembled WGS sequence"/>
</dbReference>
<feature type="transmembrane region" description="Helical" evidence="1">
    <location>
        <begin position="145"/>
        <end position="170"/>
    </location>
</feature>
<dbReference type="AlphaFoldDB" id="A0AB37VQJ9"/>
<organism evidence="2 3">
    <name type="scientific">Enterococcus faecium</name>
    <name type="common">Streptococcus faecium</name>
    <dbReference type="NCBI Taxonomy" id="1352"/>
    <lineage>
        <taxon>Bacteria</taxon>
        <taxon>Bacillati</taxon>
        <taxon>Bacillota</taxon>
        <taxon>Bacilli</taxon>
        <taxon>Lactobacillales</taxon>
        <taxon>Enterococcaceae</taxon>
        <taxon>Enterococcus</taxon>
    </lineage>
</organism>
<feature type="transmembrane region" description="Helical" evidence="1">
    <location>
        <begin position="9"/>
        <end position="27"/>
    </location>
</feature>
<feature type="transmembrane region" description="Helical" evidence="1">
    <location>
        <begin position="114"/>
        <end position="139"/>
    </location>
</feature>
<dbReference type="Pfam" id="PF14897">
    <property type="entry name" value="EpsG"/>
    <property type="match status" value="1"/>
</dbReference>
<keyword evidence="1" id="KW-1133">Transmembrane helix</keyword>
<feature type="transmembrane region" description="Helical" evidence="1">
    <location>
        <begin position="272"/>
        <end position="289"/>
    </location>
</feature>
<sequence length="356" mass="41538">MLANVSKWLFYVMYAVLSGLAILRFGIGTDYFSYKYIYEIMPKITEFNGTNLQQIHGEIGFKISIGVSKSLGFSSEVYIAVITGISLLFLLRFFNIYIKEYKMIALLIFYSMYYFTYINSGIRQGLTICVFLGVGLLLWEKKKYLYYYMLIIMLATFHSSVLIVVFLPFINFLKKEWILLFITIISLGNFLISVVLKTNLLLSLLPITPYTDVLSLPAFSIRALSLILILILYFLTKNNNARFDNIFYSYLIGFYIYIAFASNSLIASRLHVYFKALEMILIPGYLGLLRLNTRRVLGYIILLTLYPIFWSKEINSQLSDGSYYNRDSLLNYKYVSVFNQNDIYQLRYTKYDFTDL</sequence>
<reference evidence="2 3" key="1">
    <citation type="submission" date="2017-12" db="EMBL/GenBank/DDBJ databases">
        <title>A pool of 800 enterococci isolated from chicken carcass rinse samples from New Zealand.</title>
        <authorList>
            <person name="Zhang J."/>
            <person name="Rogers L."/>
            <person name="Midwinter A."/>
            <person name="French N."/>
        </authorList>
    </citation>
    <scope>NUCLEOTIDE SEQUENCE [LARGE SCALE GENOMIC DNA]</scope>
    <source>
        <strain evidence="2 3">EN697</strain>
    </source>
</reference>
<gene>
    <name evidence="2" type="ORF">CYQ77_11435</name>
</gene>
<dbReference type="InterPro" id="IPR049458">
    <property type="entry name" value="EpsG-like"/>
</dbReference>
<evidence type="ECO:0008006" key="4">
    <source>
        <dbReference type="Google" id="ProtNLM"/>
    </source>
</evidence>
<evidence type="ECO:0000313" key="2">
    <source>
        <dbReference type="EMBL" id="RXU85321.1"/>
    </source>
</evidence>
<comment type="caution">
    <text evidence="2">The sequence shown here is derived from an EMBL/GenBank/DDBJ whole genome shotgun (WGS) entry which is preliminary data.</text>
</comment>
<evidence type="ECO:0000313" key="3">
    <source>
        <dbReference type="Proteomes" id="UP000289562"/>
    </source>
</evidence>
<proteinExistence type="predicted"/>
<accession>A0AB37VQJ9</accession>
<feature type="transmembrane region" description="Helical" evidence="1">
    <location>
        <begin position="216"/>
        <end position="235"/>
    </location>
</feature>
<feature type="transmembrane region" description="Helical" evidence="1">
    <location>
        <begin position="247"/>
        <end position="266"/>
    </location>
</feature>
<feature type="transmembrane region" description="Helical" evidence="1">
    <location>
        <begin position="177"/>
        <end position="196"/>
    </location>
</feature>
<feature type="transmembrane region" description="Helical" evidence="1">
    <location>
        <begin position="77"/>
        <end position="94"/>
    </location>
</feature>